<evidence type="ECO:0000256" key="1">
    <source>
        <dbReference type="ARBA" id="ARBA00023118"/>
    </source>
</evidence>
<dbReference type="InterPro" id="IPR013422">
    <property type="entry name" value="CRISPR-assoc_prot_Cas5_N"/>
</dbReference>
<dbReference type="GO" id="GO:0051607">
    <property type="term" value="P:defense response to virus"/>
    <property type="evidence" value="ECO:0007669"/>
    <property type="project" value="UniProtKB-KW"/>
</dbReference>
<dbReference type="NCBIfam" id="TIGR02593">
    <property type="entry name" value="CRISPR_cas5"/>
    <property type="match status" value="1"/>
</dbReference>
<evidence type="ECO:0008006" key="4">
    <source>
        <dbReference type="Google" id="ProtNLM"/>
    </source>
</evidence>
<organism evidence="2 3">
    <name type="scientific">Hungatella hathewayi</name>
    <dbReference type="NCBI Taxonomy" id="154046"/>
    <lineage>
        <taxon>Bacteria</taxon>
        <taxon>Bacillati</taxon>
        <taxon>Bacillota</taxon>
        <taxon>Clostridia</taxon>
        <taxon>Lachnospirales</taxon>
        <taxon>Lachnospiraceae</taxon>
        <taxon>Hungatella</taxon>
    </lineage>
</organism>
<gene>
    <name evidence="2" type="ORF">CE91St55_17380</name>
</gene>
<comment type="caution">
    <text evidence="2">The sequence shown here is derived from an EMBL/GenBank/DDBJ whole genome shotgun (WGS) entry which is preliminary data.</text>
</comment>
<dbReference type="AlphaFoldDB" id="A0AA37JF37"/>
<evidence type="ECO:0000313" key="3">
    <source>
        <dbReference type="Proteomes" id="UP001055091"/>
    </source>
</evidence>
<dbReference type="RefSeq" id="WP_039891213.1">
    <property type="nucleotide sequence ID" value="NZ_BQNJ01000001.1"/>
</dbReference>
<evidence type="ECO:0000313" key="2">
    <source>
        <dbReference type="EMBL" id="GKG99756.1"/>
    </source>
</evidence>
<protein>
    <recommendedName>
        <fullName evidence="4">CRISPR-associated protein Cas5</fullName>
    </recommendedName>
</protein>
<sequence>MIHYRYPITMEIAGATALWSRTDCGDAPVSYAAPTPSAVRGIFESILWGPDIRIVPTAVEICAPLQYHSYVTNYGGPLRAGKSIQKGNNYQLYATVLMDVCYRLYADVIPNSYKEKLPEKALEWDRKTTSPGHAYQDIFNRRLKRGQSFSIPVLGWREFTPLYFGPFRPQTEVCRELSDITIPSMLREVFPDGYNSDFRAVYSQSLRIHEGRLNFPREEE</sequence>
<reference evidence="2" key="1">
    <citation type="submission" date="2022-01" db="EMBL/GenBank/DDBJ databases">
        <title>Novel bile acid biosynthetic pathways are enriched in the microbiome of centenarians.</title>
        <authorList>
            <person name="Sato Y."/>
            <person name="Atarashi K."/>
            <person name="Plichta R.D."/>
            <person name="Arai Y."/>
            <person name="Sasajima S."/>
            <person name="Kearney M.S."/>
            <person name="Suda W."/>
            <person name="Takeshita K."/>
            <person name="Sasaki T."/>
            <person name="Okamoto S."/>
            <person name="Skelly N.A."/>
            <person name="Okamura Y."/>
            <person name="Vlamakis H."/>
            <person name="Li Y."/>
            <person name="Tanoue T."/>
            <person name="Takei H."/>
            <person name="Nittono H."/>
            <person name="Narushima S."/>
            <person name="Irie J."/>
            <person name="Itoh H."/>
            <person name="Moriya K."/>
            <person name="Sugiura Y."/>
            <person name="Suematsu M."/>
            <person name="Moritoki N."/>
            <person name="Shibata S."/>
            <person name="Littman R.D."/>
            <person name="Fischbach A.M."/>
            <person name="Uwamino Y."/>
            <person name="Inoue T."/>
            <person name="Honda A."/>
            <person name="Hattori M."/>
            <person name="Murai T."/>
            <person name="Xavier J.R."/>
            <person name="Hirose N."/>
            <person name="Honda K."/>
        </authorList>
    </citation>
    <scope>NUCLEOTIDE SEQUENCE</scope>
    <source>
        <strain evidence="2">CE91-St55</strain>
    </source>
</reference>
<keyword evidence="1" id="KW-0051">Antiviral defense</keyword>
<dbReference type="InterPro" id="IPR021124">
    <property type="entry name" value="CRISPR-assoc_prot_Cas5"/>
</dbReference>
<accession>A0AA37JF37</accession>
<dbReference type="Pfam" id="PF09704">
    <property type="entry name" value="Cas_Cas5d"/>
    <property type="match status" value="1"/>
</dbReference>
<dbReference type="Proteomes" id="UP001055091">
    <property type="component" value="Unassembled WGS sequence"/>
</dbReference>
<dbReference type="EMBL" id="BQNJ01000001">
    <property type="protein sequence ID" value="GKG99756.1"/>
    <property type="molecule type" value="Genomic_DNA"/>
</dbReference>
<proteinExistence type="predicted"/>
<name>A0AA37JF37_9FIRM</name>
<dbReference type="GO" id="GO:0043571">
    <property type="term" value="P:maintenance of CRISPR repeat elements"/>
    <property type="evidence" value="ECO:0007669"/>
    <property type="project" value="InterPro"/>
</dbReference>
<dbReference type="Gene3D" id="3.30.70.2660">
    <property type="match status" value="1"/>
</dbReference>
<dbReference type="GeneID" id="93151372"/>